<organism evidence="2 3">
    <name type="scientific">Intestinibaculum porci</name>
    <dbReference type="NCBI Taxonomy" id="2487118"/>
    <lineage>
        <taxon>Bacteria</taxon>
        <taxon>Bacillati</taxon>
        <taxon>Bacillota</taxon>
        <taxon>Erysipelotrichia</taxon>
        <taxon>Erysipelotrichales</taxon>
        <taxon>Erysipelotrichaceae</taxon>
        <taxon>Intestinibaculum</taxon>
    </lineage>
</organism>
<keyword evidence="3" id="KW-1185">Reference proteome</keyword>
<dbReference type="EMBL" id="AP019309">
    <property type="protein sequence ID" value="BBH27217.1"/>
    <property type="molecule type" value="Genomic_DNA"/>
</dbReference>
<dbReference type="OrthoDB" id="1652909at2"/>
<feature type="region of interest" description="Disordered" evidence="1">
    <location>
        <begin position="351"/>
        <end position="390"/>
    </location>
</feature>
<name>A0A3G9J7P6_9FIRM</name>
<dbReference type="InParanoid" id="A0A3G9J7P6"/>
<dbReference type="KEGG" id="ebm:SG0102_21510"/>
<feature type="compositionally biased region" description="Basic and acidic residues" evidence="1">
    <location>
        <begin position="355"/>
        <end position="365"/>
    </location>
</feature>
<proteinExistence type="predicted"/>
<reference evidence="2 3" key="1">
    <citation type="submission" date="2018-11" db="EMBL/GenBank/DDBJ databases">
        <title>Novel Erysipelotrichaceae bacterium isolated from small intestine of a swine.</title>
        <authorList>
            <person name="Kim J.S."/>
            <person name="Choe H."/>
            <person name="Lee Y.R."/>
            <person name="Kim K.M."/>
            <person name="Park D.S."/>
        </authorList>
    </citation>
    <scope>NUCLEOTIDE SEQUENCE [LARGE SCALE GENOMIC DNA]</scope>
    <source>
        <strain evidence="2 3">SG0102</strain>
    </source>
</reference>
<feature type="compositionally biased region" description="Basic residues" evidence="1">
    <location>
        <begin position="374"/>
        <end position="386"/>
    </location>
</feature>
<evidence type="ECO:0008006" key="4">
    <source>
        <dbReference type="Google" id="ProtNLM"/>
    </source>
</evidence>
<dbReference type="AlphaFoldDB" id="A0A3G9J7P6"/>
<protein>
    <recommendedName>
        <fullName evidence="4">Transposase</fullName>
    </recommendedName>
</protein>
<dbReference type="RefSeq" id="WP_125119966.1">
    <property type="nucleotide sequence ID" value="NZ_AP019309.1"/>
</dbReference>
<evidence type="ECO:0000313" key="3">
    <source>
        <dbReference type="Proteomes" id="UP000268059"/>
    </source>
</evidence>
<evidence type="ECO:0000256" key="1">
    <source>
        <dbReference type="SAM" id="MobiDB-lite"/>
    </source>
</evidence>
<sequence length="427" mass="49164">MHTVRLKLETDKEQRDMLERSFHALSHIHNVLVAHVRKLLCQLEHNHEYQDMREAYIDLLGRKKLSREEECQKKALSSGMKGIRESLGLSEYALQAYIKVCAKQFKQLLSSQQIQKEATRVYRSAQAYLFKNGKSVHFKKYRDFSSIEGKSPQNGAVFDPESFTVRMNGQTIIVKLPKDADSAEYICEALNDSISYCTISRLMFPNGWHYYVIITLKGDAPKKLIPGNRTIGIDPGVSTIAAVADDEAWLEELAPRTHAYAKKLSDIQRRMDASKRASNPSHYNADGTVNRQCREPWVFSKNYLKLRDLYKYLHGCKSRYIKCSHGALANRIIEAGTDIIAEKMNWKGLARRSKKQTETTDRTMEVTDSAGNRKQIRKCRRKKRFGKSLSSRSPGLFMSILEKKSLILRRQRQIHRYSEVQSEPVLP</sequence>
<gene>
    <name evidence="2" type="ORF">SG0102_21510</name>
</gene>
<evidence type="ECO:0000313" key="2">
    <source>
        <dbReference type="EMBL" id="BBH27217.1"/>
    </source>
</evidence>
<accession>A0A3G9J7P6</accession>
<dbReference type="Proteomes" id="UP000268059">
    <property type="component" value="Chromosome"/>
</dbReference>